<feature type="compositionally biased region" description="Acidic residues" evidence="1">
    <location>
        <begin position="984"/>
        <end position="994"/>
    </location>
</feature>
<feature type="compositionally biased region" description="Low complexity" evidence="1">
    <location>
        <begin position="160"/>
        <end position="175"/>
    </location>
</feature>
<dbReference type="PANTHER" id="PTHR13268">
    <property type="entry name" value="BREAST CARCINOMA AMPLIFIED SEQUENCE 3"/>
    <property type="match status" value="1"/>
</dbReference>
<evidence type="ECO:0000259" key="2">
    <source>
        <dbReference type="Pfam" id="PF21034"/>
    </source>
</evidence>
<dbReference type="InterPro" id="IPR048382">
    <property type="entry name" value="BCAS3_WD40"/>
</dbReference>
<evidence type="ECO:0000313" key="4">
    <source>
        <dbReference type="Proteomes" id="UP000006757"/>
    </source>
</evidence>
<feature type="domain" description="BCAS3 WD40" evidence="2">
    <location>
        <begin position="550"/>
        <end position="672"/>
    </location>
</feature>
<feature type="region of interest" description="Disordered" evidence="1">
    <location>
        <begin position="124"/>
        <end position="175"/>
    </location>
</feature>
<dbReference type="OMA" id="WEAYILR"/>
<evidence type="ECO:0000256" key="1">
    <source>
        <dbReference type="SAM" id="MobiDB-lite"/>
    </source>
</evidence>
<feature type="region of interest" description="Disordered" evidence="1">
    <location>
        <begin position="799"/>
        <end position="820"/>
    </location>
</feature>
<dbReference type="PANTHER" id="PTHR13268:SF0">
    <property type="entry name" value="BCAS3 MICROTUBULE ASSOCIATED CELL MIGRATION FACTOR"/>
    <property type="match status" value="1"/>
</dbReference>
<feature type="region of interest" description="Disordered" evidence="1">
    <location>
        <begin position="470"/>
        <end position="499"/>
    </location>
</feature>
<dbReference type="OrthoDB" id="25778at2759"/>
<dbReference type="EMBL" id="AMBO01000372">
    <property type="protein sequence ID" value="EKC99451.1"/>
    <property type="molecule type" value="Genomic_DNA"/>
</dbReference>
<dbReference type="Proteomes" id="UP000006757">
    <property type="component" value="Unassembled WGS sequence"/>
</dbReference>
<feature type="region of interest" description="Disordered" evidence="1">
    <location>
        <begin position="953"/>
        <end position="1042"/>
    </location>
</feature>
<accession>K1VJT4</accession>
<dbReference type="Gene3D" id="2.130.10.10">
    <property type="entry name" value="YVTN repeat-like/Quinoprotein amine dehydrogenase"/>
    <property type="match status" value="1"/>
</dbReference>
<protein>
    <recommendedName>
        <fullName evidence="2">BCAS3 WD40 domain-containing protein</fullName>
    </recommendedName>
</protein>
<dbReference type="GO" id="GO:0006914">
    <property type="term" value="P:autophagy"/>
    <property type="evidence" value="ECO:0007669"/>
    <property type="project" value="InterPro"/>
</dbReference>
<proteinExistence type="predicted"/>
<dbReference type="InterPro" id="IPR011044">
    <property type="entry name" value="Quino_amine_DH_bsu"/>
</dbReference>
<dbReference type="InterPro" id="IPR045142">
    <property type="entry name" value="BCAS3-like"/>
</dbReference>
<dbReference type="InParanoid" id="K1VJT4"/>
<reference evidence="3 4" key="1">
    <citation type="journal article" date="2012" name="Eukaryot. Cell">
        <title>Genome sequence of the Trichosporon asahii environmental strain CBS 8904.</title>
        <authorList>
            <person name="Yang R.Y."/>
            <person name="Li H.T."/>
            <person name="Zhu H."/>
            <person name="Zhou G.P."/>
            <person name="Wang M."/>
            <person name="Wang L."/>
        </authorList>
    </citation>
    <scope>NUCLEOTIDE SEQUENCE [LARGE SCALE GENOMIC DNA]</scope>
    <source>
        <strain evidence="3 4">CBS 8904</strain>
    </source>
</reference>
<evidence type="ECO:0000313" key="3">
    <source>
        <dbReference type="EMBL" id="EKC99451.1"/>
    </source>
</evidence>
<dbReference type="Pfam" id="PF21034">
    <property type="entry name" value="BCAS3_WD40"/>
    <property type="match status" value="1"/>
</dbReference>
<dbReference type="InterPro" id="IPR015943">
    <property type="entry name" value="WD40/YVTN_repeat-like_dom_sf"/>
</dbReference>
<dbReference type="GO" id="GO:0005737">
    <property type="term" value="C:cytoplasm"/>
    <property type="evidence" value="ECO:0007669"/>
    <property type="project" value="TreeGrafter"/>
</dbReference>
<name>K1VJT4_TRIAC</name>
<dbReference type="HOGENOM" id="CLU_303831_0_0_1"/>
<comment type="caution">
    <text evidence="3">The sequence shown here is derived from an EMBL/GenBank/DDBJ whole genome shotgun (WGS) entry which is preliminary data.</text>
</comment>
<organism evidence="3 4">
    <name type="scientific">Trichosporon asahii var. asahii (strain CBS 8904)</name>
    <name type="common">Yeast</name>
    <dbReference type="NCBI Taxonomy" id="1220162"/>
    <lineage>
        <taxon>Eukaryota</taxon>
        <taxon>Fungi</taxon>
        <taxon>Dikarya</taxon>
        <taxon>Basidiomycota</taxon>
        <taxon>Agaricomycotina</taxon>
        <taxon>Tremellomycetes</taxon>
        <taxon>Trichosporonales</taxon>
        <taxon>Trichosporonaceae</taxon>
        <taxon>Trichosporon</taxon>
    </lineage>
</organism>
<dbReference type="eggNOG" id="KOG2109">
    <property type="taxonomic scope" value="Eukaryota"/>
</dbReference>
<sequence>MDPAAGSQLQAPAECNTKGAECGAPRITSSPVIHRLGQVGPPVSLLLVQLDSPHCHCVPRSRSPVSVIHFITLAIAPTYFDSTTAYRLSALSTSRHPVTLGHSPNPIPIPTPSPPIGLILNHPRTLHSGPQCPRPMFTLRRGPNAPDSRYPSSEPPPTSSVPTSTTDDSDTPASLLSPLLTLPTSLAGLKLGGFAFNGSPSKVAAPAATPAPPVGSDTSAVWQHVQLGPSPAAIPDDPHVSEEYPPPVEIASIPSITYDDDVKHSALPSVRGRALGQESVTSARLLERAHWAGRGPIVAMTTSSPNGNQALVLLDLTNGKAFRRLDLGTGAAARVTSSARVIMLLTSHPTPSVYLLDSGLKVLHVVHDLPVGADGMLPVASVSGRLAAYATTEPAAVPGSDGLGSVVCAGSTRARSSSDASQPPAPQSTQAALLNSAVEIGGGVARGLWSGIKMGARAASASHARMAVSAPAERGLGDDDNVSVATSESRSMDDGLGEGGGAMPRLKGIWVKIIDLKPEPELIAHFRLPPVRSLISTASGQLQRAPTVTRKNQPVTFLEFSSDGTRLFAASVGGRAFHVFDVRPRSANAKRNKRAPKGEVWEAYILRRGNTSASVCSATWSPDDRWVAVGTAKGTLRKLTAALLTDGTDVFPICPDGGKPSASSHVPTKIRNPAELSTLSVEVGACARLRPPVPAQEEGEADIRPYTLTSAAFTATRANPIGKGRLCQDLVLYRPVFGQLELARLDVFATSPTTTSPSKTDHRRRVSNLTEMMRLRPSGDLGVESKVKARWLLPLGQGAGERTVPLAPPPKTKSAEPVSSKSLYHAEIRTCSGSPRILPTSIYLSRQVNFYAAVPTDEYTPLSVLDKEARTRRLSFRPEVELHSGTPDSHSLDEGLGSALHSVIESRPTATPLPHLPNGSPRSSLWNTIPIRHVASSVGEGVGRVRREYARASRRVSGTLGSSCDSPMPAEGEDVPPPMTTDGSLEDDWDDGWEAEYARAVEDDGGPDDLVLGLLDEEEEERRNQQKTQKKKKKHQQQQQAL</sequence>
<keyword evidence="4" id="KW-1185">Reference proteome</keyword>
<gene>
    <name evidence="3" type="ORF">A1Q2_06388</name>
</gene>
<dbReference type="AlphaFoldDB" id="K1VJT4"/>
<dbReference type="SUPFAM" id="SSF50969">
    <property type="entry name" value="YVTN repeat-like/Quinoprotein amine dehydrogenase"/>
    <property type="match status" value="1"/>
</dbReference>
<dbReference type="GO" id="GO:0042594">
    <property type="term" value="P:response to starvation"/>
    <property type="evidence" value="ECO:0007669"/>
    <property type="project" value="TreeGrafter"/>
</dbReference>
<dbReference type="STRING" id="1220162.K1VJT4"/>